<dbReference type="AlphaFoldDB" id="A0A6G0ZIQ3"/>
<feature type="non-terminal residue" evidence="1">
    <location>
        <position position="1"/>
    </location>
</feature>
<name>A0A6G0ZIQ3_APHCR</name>
<proteinExistence type="predicted"/>
<organism evidence="1 2">
    <name type="scientific">Aphis craccivora</name>
    <name type="common">Cowpea aphid</name>
    <dbReference type="NCBI Taxonomy" id="307492"/>
    <lineage>
        <taxon>Eukaryota</taxon>
        <taxon>Metazoa</taxon>
        <taxon>Ecdysozoa</taxon>
        <taxon>Arthropoda</taxon>
        <taxon>Hexapoda</taxon>
        <taxon>Insecta</taxon>
        <taxon>Pterygota</taxon>
        <taxon>Neoptera</taxon>
        <taxon>Paraneoptera</taxon>
        <taxon>Hemiptera</taxon>
        <taxon>Sternorrhyncha</taxon>
        <taxon>Aphidomorpha</taxon>
        <taxon>Aphidoidea</taxon>
        <taxon>Aphididae</taxon>
        <taxon>Aphidini</taxon>
        <taxon>Aphis</taxon>
        <taxon>Aphis</taxon>
    </lineage>
</organism>
<keyword evidence="2" id="KW-1185">Reference proteome</keyword>
<reference evidence="1 2" key="1">
    <citation type="submission" date="2019-08" db="EMBL/GenBank/DDBJ databases">
        <title>Whole genome of Aphis craccivora.</title>
        <authorList>
            <person name="Voronova N.V."/>
            <person name="Shulinski R.S."/>
            <person name="Bandarenka Y.V."/>
            <person name="Zhorov D.G."/>
            <person name="Warner D."/>
        </authorList>
    </citation>
    <scope>NUCLEOTIDE SEQUENCE [LARGE SCALE GENOMIC DNA]</scope>
    <source>
        <strain evidence="1">180601</strain>
        <tissue evidence="1">Whole Body</tissue>
    </source>
</reference>
<evidence type="ECO:0000313" key="1">
    <source>
        <dbReference type="EMBL" id="KAF0771115.1"/>
    </source>
</evidence>
<comment type="caution">
    <text evidence="1">The sequence shown here is derived from an EMBL/GenBank/DDBJ whole genome shotgun (WGS) entry which is preliminary data.</text>
</comment>
<evidence type="ECO:0000313" key="2">
    <source>
        <dbReference type="Proteomes" id="UP000478052"/>
    </source>
</evidence>
<dbReference type="Proteomes" id="UP000478052">
    <property type="component" value="Unassembled WGS sequence"/>
</dbReference>
<gene>
    <name evidence="1" type="ORF">FWK35_00011957</name>
</gene>
<accession>A0A6G0ZIQ3</accession>
<sequence length="74" mass="8282">VIPILRAIRVSYVYSDKQLSPQTNPVVSLTTIFMVCKQEQFELLYCCGSAGLSNDQIGRGREGWRTAEVIKCSI</sequence>
<dbReference type="EMBL" id="VUJU01000336">
    <property type="protein sequence ID" value="KAF0771115.1"/>
    <property type="molecule type" value="Genomic_DNA"/>
</dbReference>
<protein>
    <submittedName>
        <fullName evidence="1">Uncharacterized protein</fullName>
    </submittedName>
</protein>